<sequence>VSLPSGSSLWRLLLGISFGALTADLVSASPSAERRGAECSASLCGGVAQLTSQVCHLPPLKSKNTQSEETMSTLKALKNPSEPLVESGAGEES</sequence>
<feature type="signal peptide" evidence="2">
    <location>
        <begin position="1"/>
        <end position="28"/>
    </location>
</feature>
<organism evidence="3 4">
    <name type="scientific">Durusdinium trenchii</name>
    <dbReference type="NCBI Taxonomy" id="1381693"/>
    <lineage>
        <taxon>Eukaryota</taxon>
        <taxon>Sar</taxon>
        <taxon>Alveolata</taxon>
        <taxon>Dinophyceae</taxon>
        <taxon>Suessiales</taxon>
        <taxon>Symbiodiniaceae</taxon>
        <taxon>Durusdinium</taxon>
    </lineage>
</organism>
<keyword evidence="2" id="KW-0732">Signal</keyword>
<evidence type="ECO:0000256" key="2">
    <source>
        <dbReference type="SAM" id="SignalP"/>
    </source>
</evidence>
<feature type="chain" id="PRO_5046374684" evidence="2">
    <location>
        <begin position="29"/>
        <end position="93"/>
    </location>
</feature>
<gene>
    <name evidence="3" type="ORF">SCF082_LOCUS23521</name>
</gene>
<proteinExistence type="predicted"/>
<protein>
    <submittedName>
        <fullName evidence="3">Uncharacterized protein</fullName>
    </submittedName>
</protein>
<dbReference type="EMBL" id="CAXAMM010017114">
    <property type="protein sequence ID" value="CAK9040408.1"/>
    <property type="molecule type" value="Genomic_DNA"/>
</dbReference>
<dbReference type="Proteomes" id="UP001642464">
    <property type="component" value="Unassembled WGS sequence"/>
</dbReference>
<keyword evidence="4" id="KW-1185">Reference proteome</keyword>
<reference evidence="3 4" key="1">
    <citation type="submission" date="2024-02" db="EMBL/GenBank/DDBJ databases">
        <authorList>
            <person name="Chen Y."/>
            <person name="Shah S."/>
            <person name="Dougan E. K."/>
            <person name="Thang M."/>
            <person name="Chan C."/>
        </authorList>
    </citation>
    <scope>NUCLEOTIDE SEQUENCE [LARGE SCALE GENOMIC DNA]</scope>
</reference>
<accession>A0ABP0LMI9</accession>
<evidence type="ECO:0000313" key="4">
    <source>
        <dbReference type="Proteomes" id="UP001642464"/>
    </source>
</evidence>
<feature type="region of interest" description="Disordered" evidence="1">
    <location>
        <begin position="61"/>
        <end position="93"/>
    </location>
</feature>
<evidence type="ECO:0000313" key="3">
    <source>
        <dbReference type="EMBL" id="CAK9040408.1"/>
    </source>
</evidence>
<comment type="caution">
    <text evidence="3">The sequence shown here is derived from an EMBL/GenBank/DDBJ whole genome shotgun (WGS) entry which is preliminary data.</text>
</comment>
<evidence type="ECO:0000256" key="1">
    <source>
        <dbReference type="SAM" id="MobiDB-lite"/>
    </source>
</evidence>
<name>A0ABP0LMI9_9DINO</name>
<feature type="non-terminal residue" evidence="3">
    <location>
        <position position="1"/>
    </location>
</feature>
<feature type="compositionally biased region" description="Polar residues" evidence="1">
    <location>
        <begin position="62"/>
        <end position="73"/>
    </location>
</feature>